<dbReference type="GO" id="GO:0035770">
    <property type="term" value="C:ribonucleoprotein granule"/>
    <property type="evidence" value="ECO:0007669"/>
    <property type="project" value="TreeGrafter"/>
</dbReference>
<dbReference type="InterPro" id="IPR016024">
    <property type="entry name" value="ARM-type_fold"/>
</dbReference>
<dbReference type="GO" id="GO:0000963">
    <property type="term" value="P:mitochondrial RNA processing"/>
    <property type="evidence" value="ECO:0007669"/>
    <property type="project" value="TreeGrafter"/>
</dbReference>
<accession>A0A835W6B7</accession>
<gene>
    <name evidence="1" type="ORF">HXX76_005935</name>
</gene>
<dbReference type="GO" id="GO:0003723">
    <property type="term" value="F:RNA binding"/>
    <property type="evidence" value="ECO:0007669"/>
    <property type="project" value="TreeGrafter"/>
</dbReference>
<reference evidence="1" key="1">
    <citation type="journal article" date="2020" name="bioRxiv">
        <title>Comparative genomics of Chlamydomonas.</title>
        <authorList>
            <person name="Craig R.J."/>
            <person name="Hasan A.R."/>
            <person name="Ness R.W."/>
            <person name="Keightley P.D."/>
        </authorList>
    </citation>
    <scope>NUCLEOTIDE SEQUENCE</scope>
    <source>
        <strain evidence="1">SAG 7.73</strain>
    </source>
</reference>
<evidence type="ECO:0000313" key="2">
    <source>
        <dbReference type="Proteomes" id="UP000650467"/>
    </source>
</evidence>
<organism evidence="1 2">
    <name type="scientific">Chlamydomonas incerta</name>
    <dbReference type="NCBI Taxonomy" id="51695"/>
    <lineage>
        <taxon>Eukaryota</taxon>
        <taxon>Viridiplantae</taxon>
        <taxon>Chlorophyta</taxon>
        <taxon>core chlorophytes</taxon>
        <taxon>Chlorophyceae</taxon>
        <taxon>CS clade</taxon>
        <taxon>Chlamydomonadales</taxon>
        <taxon>Chlamydomonadaceae</taxon>
        <taxon>Chlamydomonas</taxon>
    </lineage>
</organism>
<dbReference type="OrthoDB" id="533340at2759"/>
<protein>
    <submittedName>
        <fullName evidence="1">Uncharacterized protein</fullName>
    </submittedName>
</protein>
<name>A0A835W6B7_CHLIN</name>
<proteinExistence type="predicted"/>
<evidence type="ECO:0000313" key="1">
    <source>
        <dbReference type="EMBL" id="KAG2437276.1"/>
    </source>
</evidence>
<keyword evidence="2" id="KW-1185">Reference proteome</keyword>
<dbReference type="GO" id="GO:0005759">
    <property type="term" value="C:mitochondrial matrix"/>
    <property type="evidence" value="ECO:0007669"/>
    <property type="project" value="TreeGrafter"/>
</dbReference>
<comment type="caution">
    <text evidence="1">The sequence shown here is derived from an EMBL/GenBank/DDBJ whole genome shotgun (WGS) entry which is preliminary data.</text>
</comment>
<dbReference type="Proteomes" id="UP000650467">
    <property type="component" value="Unassembled WGS sequence"/>
</dbReference>
<dbReference type="GO" id="GO:0044528">
    <property type="term" value="P:regulation of mitochondrial mRNA stability"/>
    <property type="evidence" value="ECO:0007669"/>
    <property type="project" value="TreeGrafter"/>
</dbReference>
<dbReference type="PANTHER" id="PTHR21228">
    <property type="entry name" value="FAST LEU-RICH DOMAIN-CONTAINING"/>
    <property type="match status" value="1"/>
</dbReference>
<sequence>MSVALLCRRQGRGLARALSLLESGTGIDRDVASSEANARVSDAGACSTSRQCQPEAPLGGPRQWPRSLQLWRGFAVNNKPSLKYVPVPEPQHDDFTSEPTTYTQLLASIRAAKSLKRLEHLVDTYTDRFDAVHVAAAVARLPHLLKYREADVVDVAESAVVLPTGMTRTRRKHGVQPRAGSAETAARLAARLDALLPQHVAHFFPRQAACSIWAFGELRRRGVIERMASLPQVLMSVTRGNLQPLRVHAAGVDFAQLLHGLAKLGHNDEPLLDALLPLVAERLGSMQQRELQMTVWALATLQRSTPELLDAVAQQLLSTGTTFLVPSACASVFWSYAKTEGLARLSAGGVGGGRRSRKQARVAAARVKLFDSLAGSMMAQALLLAPQDVATTLWACSVLGYHHSQLPAVLGDALLRALPSCSDAEVASVLESLAHLGYHHAPLMDAVAAGILAEPVVHAEPVNIARVLFAYGALARRGPRDLQLVGTLAEALSRRLPRVERLDTVALACRGLGAFAYDDQAVLDQIAARTEQLLPASTTGVEQLLPVLRCLDAGGCSFFQLAVAAARLLDDRLRAGSCRRAALAAEVLYYTARQGVDDKEAVKAVLDKAALHGAELRATDVARLVVCCQVMGQPAAQLQGLLPTLVSNAASVDAATARAAAASAAALGLTDVTQALQAAGEVPAVATA</sequence>
<dbReference type="InterPro" id="IPR050870">
    <property type="entry name" value="FAST_kinase"/>
</dbReference>
<dbReference type="AlphaFoldDB" id="A0A835W6B7"/>
<dbReference type="PANTHER" id="PTHR21228:SF40">
    <property type="entry name" value="LD45607P"/>
    <property type="match status" value="1"/>
</dbReference>
<dbReference type="SUPFAM" id="SSF48371">
    <property type="entry name" value="ARM repeat"/>
    <property type="match status" value="1"/>
</dbReference>
<dbReference type="EMBL" id="JAEHOC010000011">
    <property type="protein sequence ID" value="KAG2437276.1"/>
    <property type="molecule type" value="Genomic_DNA"/>
</dbReference>